<dbReference type="HAMAP" id="MF_00141">
    <property type="entry name" value="EF_P"/>
    <property type="match status" value="1"/>
</dbReference>
<organism evidence="12 13">
    <name type="scientific">Rubritalea squalenifaciens DSM 18772</name>
    <dbReference type="NCBI Taxonomy" id="1123071"/>
    <lineage>
        <taxon>Bacteria</taxon>
        <taxon>Pseudomonadati</taxon>
        <taxon>Verrucomicrobiota</taxon>
        <taxon>Verrucomicrobiia</taxon>
        <taxon>Verrucomicrobiales</taxon>
        <taxon>Rubritaleaceae</taxon>
        <taxon>Rubritalea</taxon>
    </lineage>
</organism>
<dbReference type="InterPro" id="IPR015365">
    <property type="entry name" value="Elong-fact-P_C"/>
</dbReference>
<dbReference type="CDD" id="cd04470">
    <property type="entry name" value="S1_EF-P_repeat_1"/>
    <property type="match status" value="1"/>
</dbReference>
<dbReference type="PROSITE" id="PS01275">
    <property type="entry name" value="EFP"/>
    <property type="match status" value="1"/>
</dbReference>
<evidence type="ECO:0000256" key="3">
    <source>
        <dbReference type="ARBA" id="ARBA00009479"/>
    </source>
</evidence>
<dbReference type="GO" id="GO:0003746">
    <property type="term" value="F:translation elongation factor activity"/>
    <property type="evidence" value="ECO:0007669"/>
    <property type="project" value="UniProtKB-UniRule"/>
</dbReference>
<keyword evidence="6 7" id="KW-0648">Protein biosynthesis</keyword>
<dbReference type="Pfam" id="PF09285">
    <property type="entry name" value="Elong-fact-P_C"/>
    <property type="match status" value="1"/>
</dbReference>
<name>A0A1M6E725_9BACT</name>
<feature type="domain" description="Elongation factor P C-terminal" evidence="10">
    <location>
        <begin position="178"/>
        <end position="233"/>
    </location>
</feature>
<dbReference type="InParanoid" id="A0A1M6E725"/>
<accession>A0A1M6E725</accession>
<dbReference type="InterPro" id="IPR012340">
    <property type="entry name" value="NA-bd_OB-fold"/>
</dbReference>
<dbReference type="NCBIfam" id="TIGR00038">
    <property type="entry name" value="efp"/>
    <property type="match status" value="1"/>
</dbReference>
<evidence type="ECO:0000256" key="1">
    <source>
        <dbReference type="ARBA" id="ARBA00004496"/>
    </source>
</evidence>
<dbReference type="GO" id="GO:0005829">
    <property type="term" value="C:cytosol"/>
    <property type="evidence" value="ECO:0007669"/>
    <property type="project" value="UniProtKB-ARBA"/>
</dbReference>
<comment type="similarity">
    <text evidence="3 7 9">Belongs to the elongation factor P family.</text>
</comment>
<evidence type="ECO:0000256" key="8">
    <source>
        <dbReference type="NCBIfam" id="TIGR00038"/>
    </source>
</evidence>
<evidence type="ECO:0000256" key="7">
    <source>
        <dbReference type="HAMAP-Rule" id="MF_00141"/>
    </source>
</evidence>
<evidence type="ECO:0000259" key="10">
    <source>
        <dbReference type="SMART" id="SM00841"/>
    </source>
</evidence>
<dbReference type="Proteomes" id="UP000184510">
    <property type="component" value="Unassembled WGS sequence"/>
</dbReference>
<feature type="domain" description="Translation elongation factor P/YeiP central" evidence="11">
    <location>
        <begin position="116"/>
        <end position="170"/>
    </location>
</feature>
<sequence>MAKSFYPWHFQPNLNLDTWPSKPPTPRNTTGRLKAAHGNFIQYPTFNIMAIVATNLKKGQCIKYEGETGVVLNLEHRTPGKGNALIAATIRSFQTGKTKTIRFASSEKVDIVETDRQKLEFSYSDPAGFHFMDLTTYETITLPTTMMEDHVDYLKEGLEVEVLFIEGNAVTVTLPATVELEVTESSEGLKGDTANNPTKPATLETGKIVQVPLFIKQGDVLKINTEDGSYLGRA</sequence>
<dbReference type="InterPro" id="IPR020599">
    <property type="entry name" value="Transl_elong_fac_P/YeiP"/>
</dbReference>
<dbReference type="Gene3D" id="2.30.30.30">
    <property type="match status" value="1"/>
</dbReference>
<keyword evidence="5 7" id="KW-0251">Elongation factor</keyword>
<gene>
    <name evidence="7" type="primary">efp</name>
    <name evidence="12" type="ORF">SAMN02745181_0951</name>
</gene>
<reference evidence="12 13" key="1">
    <citation type="submission" date="2016-11" db="EMBL/GenBank/DDBJ databases">
        <authorList>
            <person name="Jaros S."/>
            <person name="Januszkiewicz K."/>
            <person name="Wedrychowicz H."/>
        </authorList>
    </citation>
    <scope>NUCLEOTIDE SEQUENCE [LARGE SCALE GENOMIC DNA]</scope>
    <source>
        <strain evidence="12 13">DSM 18772</strain>
    </source>
</reference>
<dbReference type="FunFam" id="2.40.50.140:FF:000004">
    <property type="entry name" value="Elongation factor P"/>
    <property type="match status" value="1"/>
</dbReference>
<keyword evidence="13" id="KW-1185">Reference proteome</keyword>
<evidence type="ECO:0000256" key="2">
    <source>
        <dbReference type="ARBA" id="ARBA00004815"/>
    </source>
</evidence>
<dbReference type="SUPFAM" id="SSF50249">
    <property type="entry name" value="Nucleic acid-binding proteins"/>
    <property type="match status" value="2"/>
</dbReference>
<dbReference type="Pfam" id="PF01132">
    <property type="entry name" value="EFP"/>
    <property type="match status" value="1"/>
</dbReference>
<dbReference type="NCBIfam" id="NF001810">
    <property type="entry name" value="PRK00529.1"/>
    <property type="match status" value="1"/>
</dbReference>
<dbReference type="CDD" id="cd05794">
    <property type="entry name" value="S1_EF-P_repeat_2"/>
    <property type="match status" value="1"/>
</dbReference>
<dbReference type="AlphaFoldDB" id="A0A1M6E725"/>
<dbReference type="UniPathway" id="UPA00345"/>
<dbReference type="InterPro" id="IPR013852">
    <property type="entry name" value="Transl_elong_P/YeiP_CS"/>
</dbReference>
<dbReference type="STRING" id="1123071.SAMN02745181_0951"/>
<dbReference type="PANTHER" id="PTHR30053:SF14">
    <property type="entry name" value="TRANSLATION ELONGATION FACTOR KOW-LIKE DOMAIN-CONTAINING PROTEIN"/>
    <property type="match status" value="1"/>
</dbReference>
<dbReference type="InterPro" id="IPR001059">
    <property type="entry name" value="Transl_elong_P/YeiP_cen"/>
</dbReference>
<comment type="function">
    <text evidence="7">Involved in peptide bond synthesis. Stimulates efficient translation and peptide-bond synthesis on native or reconstituted 70S ribosomes in vitro. Probably functions indirectly by altering the affinity of the ribosome for aminoacyl-tRNA, thus increasing their reactivity as acceptors for peptidyl transferase.</text>
</comment>
<dbReference type="Pfam" id="PF08207">
    <property type="entry name" value="EFP_N"/>
    <property type="match status" value="1"/>
</dbReference>
<proteinExistence type="inferred from homology"/>
<protein>
    <recommendedName>
        <fullName evidence="7 8">Elongation factor P</fullName>
        <shortName evidence="7">EF-P</shortName>
    </recommendedName>
</protein>
<comment type="pathway">
    <text evidence="2 7">Protein biosynthesis; polypeptide chain elongation.</text>
</comment>
<evidence type="ECO:0000259" key="11">
    <source>
        <dbReference type="SMART" id="SM01185"/>
    </source>
</evidence>
<dbReference type="InterPro" id="IPR008991">
    <property type="entry name" value="Translation_prot_SH3-like_sf"/>
</dbReference>
<dbReference type="GO" id="GO:0043043">
    <property type="term" value="P:peptide biosynthetic process"/>
    <property type="evidence" value="ECO:0007669"/>
    <property type="project" value="InterPro"/>
</dbReference>
<dbReference type="SMART" id="SM01185">
    <property type="entry name" value="EFP"/>
    <property type="match status" value="1"/>
</dbReference>
<evidence type="ECO:0000256" key="6">
    <source>
        <dbReference type="ARBA" id="ARBA00022917"/>
    </source>
</evidence>
<dbReference type="FunCoup" id="A0A1M6E725">
    <property type="interactions" value="512"/>
</dbReference>
<comment type="subcellular location">
    <subcellularLocation>
        <location evidence="1 7">Cytoplasm</location>
    </subcellularLocation>
</comment>
<dbReference type="InterPro" id="IPR014722">
    <property type="entry name" value="Rib_uL2_dom2"/>
</dbReference>
<keyword evidence="4 7" id="KW-0963">Cytoplasm</keyword>
<dbReference type="InterPro" id="IPR013185">
    <property type="entry name" value="Transl_elong_KOW-like"/>
</dbReference>
<evidence type="ECO:0000313" key="13">
    <source>
        <dbReference type="Proteomes" id="UP000184510"/>
    </source>
</evidence>
<dbReference type="PANTHER" id="PTHR30053">
    <property type="entry name" value="ELONGATION FACTOR P"/>
    <property type="match status" value="1"/>
</dbReference>
<evidence type="ECO:0000256" key="4">
    <source>
        <dbReference type="ARBA" id="ARBA00022490"/>
    </source>
</evidence>
<dbReference type="EMBL" id="FQYR01000002">
    <property type="protein sequence ID" value="SHI81203.1"/>
    <property type="molecule type" value="Genomic_DNA"/>
</dbReference>
<dbReference type="SMART" id="SM00841">
    <property type="entry name" value="Elong-fact-P_C"/>
    <property type="match status" value="1"/>
</dbReference>
<evidence type="ECO:0000313" key="12">
    <source>
        <dbReference type="EMBL" id="SHI81203.1"/>
    </source>
</evidence>
<dbReference type="Gene3D" id="2.40.50.140">
    <property type="entry name" value="Nucleic acid-binding proteins"/>
    <property type="match status" value="2"/>
</dbReference>
<evidence type="ECO:0000256" key="5">
    <source>
        <dbReference type="ARBA" id="ARBA00022768"/>
    </source>
</evidence>
<dbReference type="InterPro" id="IPR011768">
    <property type="entry name" value="Transl_elongation_fac_P"/>
</dbReference>
<dbReference type="SUPFAM" id="SSF50104">
    <property type="entry name" value="Translation proteins SH3-like domain"/>
    <property type="match status" value="1"/>
</dbReference>
<evidence type="ECO:0000256" key="9">
    <source>
        <dbReference type="RuleBase" id="RU004389"/>
    </source>
</evidence>